<dbReference type="SUPFAM" id="SSF158472">
    <property type="entry name" value="HAMP domain-like"/>
    <property type="match status" value="1"/>
</dbReference>
<keyword evidence="1" id="KW-0472">Membrane</keyword>
<sequence length="285" mass="29719">MTTAAPTAASPLRVATRRSTLRTPLMALSLVPALAVGASWAASVVVNQAPAQRALLLQGATQTAQAFSDRILDLQEQAGQTLGDPELRAGVQTRAEDFLLGSALPVTDVVVTNSISDVVVAYDHSQAAGTGATQENTADEWRRSRAALREPVERLAQEAISRSGPVTRALSDQGLVMTAVPVAGGGGATVLVLDSGRINAGVQSNLLRSLGLLAAVTLLTLALTSTVATRLIGRLRALTEAADRISQGDMDVTVPVTGNDELTTLAQSVDRQAESLRIAMRRRKG</sequence>
<dbReference type="SMART" id="SM00304">
    <property type="entry name" value="HAMP"/>
    <property type="match status" value="1"/>
</dbReference>
<organism evidence="3 4">
    <name type="scientific">Deinococcus multiflagellatus</name>
    <dbReference type="NCBI Taxonomy" id="1656887"/>
    <lineage>
        <taxon>Bacteria</taxon>
        <taxon>Thermotogati</taxon>
        <taxon>Deinococcota</taxon>
        <taxon>Deinococci</taxon>
        <taxon>Deinococcales</taxon>
        <taxon>Deinococcaceae</taxon>
        <taxon>Deinococcus</taxon>
    </lineage>
</organism>
<keyword evidence="1" id="KW-0812">Transmembrane</keyword>
<keyword evidence="1" id="KW-1133">Transmembrane helix</keyword>
<evidence type="ECO:0000313" key="3">
    <source>
        <dbReference type="EMBL" id="MFC6662677.1"/>
    </source>
</evidence>
<comment type="caution">
    <text evidence="3">The sequence shown here is derived from an EMBL/GenBank/DDBJ whole genome shotgun (WGS) entry which is preliminary data.</text>
</comment>
<dbReference type="Pfam" id="PF00672">
    <property type="entry name" value="HAMP"/>
    <property type="match status" value="1"/>
</dbReference>
<dbReference type="InterPro" id="IPR003660">
    <property type="entry name" value="HAMP_dom"/>
</dbReference>
<dbReference type="Proteomes" id="UP001596317">
    <property type="component" value="Unassembled WGS sequence"/>
</dbReference>
<dbReference type="RefSeq" id="WP_224612388.1">
    <property type="nucleotide sequence ID" value="NZ_JAIQXV010000026.1"/>
</dbReference>
<dbReference type="Gene3D" id="6.10.340.10">
    <property type="match status" value="1"/>
</dbReference>
<protein>
    <submittedName>
        <fullName evidence="3">HAMP domain-containing protein</fullName>
    </submittedName>
</protein>
<proteinExistence type="predicted"/>
<name>A0ABW1ZT40_9DEIO</name>
<evidence type="ECO:0000256" key="1">
    <source>
        <dbReference type="SAM" id="Phobius"/>
    </source>
</evidence>
<evidence type="ECO:0000259" key="2">
    <source>
        <dbReference type="PROSITE" id="PS50885"/>
    </source>
</evidence>
<feature type="domain" description="HAMP" evidence="2">
    <location>
        <begin position="229"/>
        <end position="281"/>
    </location>
</feature>
<keyword evidence="4" id="KW-1185">Reference proteome</keyword>
<accession>A0ABW1ZT40</accession>
<reference evidence="4" key="1">
    <citation type="journal article" date="2019" name="Int. J. Syst. Evol. Microbiol.">
        <title>The Global Catalogue of Microorganisms (GCM) 10K type strain sequencing project: providing services to taxonomists for standard genome sequencing and annotation.</title>
        <authorList>
            <consortium name="The Broad Institute Genomics Platform"/>
            <consortium name="The Broad Institute Genome Sequencing Center for Infectious Disease"/>
            <person name="Wu L."/>
            <person name="Ma J."/>
        </authorList>
    </citation>
    <scope>NUCLEOTIDE SEQUENCE [LARGE SCALE GENOMIC DNA]</scope>
    <source>
        <strain evidence="4">CCUG 63830</strain>
    </source>
</reference>
<gene>
    <name evidence="3" type="ORF">ACFP90_21740</name>
</gene>
<dbReference type="EMBL" id="JBHSWB010000002">
    <property type="protein sequence ID" value="MFC6662677.1"/>
    <property type="molecule type" value="Genomic_DNA"/>
</dbReference>
<evidence type="ECO:0000313" key="4">
    <source>
        <dbReference type="Proteomes" id="UP001596317"/>
    </source>
</evidence>
<dbReference type="CDD" id="cd06225">
    <property type="entry name" value="HAMP"/>
    <property type="match status" value="1"/>
</dbReference>
<dbReference type="PROSITE" id="PS50885">
    <property type="entry name" value="HAMP"/>
    <property type="match status" value="1"/>
</dbReference>
<feature type="transmembrane region" description="Helical" evidence="1">
    <location>
        <begin position="206"/>
        <end position="228"/>
    </location>
</feature>